<evidence type="ECO:0000256" key="2">
    <source>
        <dbReference type="ARBA" id="ARBA00023002"/>
    </source>
</evidence>
<organism evidence="4 5">
    <name type="scientific">Cellulosimicrobium cellulans F16</name>
    <dbReference type="NCBI Taxonomy" id="1350482"/>
    <lineage>
        <taxon>Bacteria</taxon>
        <taxon>Bacillati</taxon>
        <taxon>Actinomycetota</taxon>
        <taxon>Actinomycetes</taxon>
        <taxon>Micrococcales</taxon>
        <taxon>Promicromonosporaceae</taxon>
        <taxon>Cellulosimicrobium</taxon>
    </lineage>
</organism>
<dbReference type="Gene3D" id="3.40.50.720">
    <property type="entry name" value="NAD(P)-binding Rossmann-like Domain"/>
    <property type="match status" value="1"/>
</dbReference>
<name>A0A0M0FC39_CELCE</name>
<dbReference type="PRINTS" id="PR00080">
    <property type="entry name" value="SDRFAMILY"/>
</dbReference>
<comment type="similarity">
    <text evidence="1">Belongs to the short-chain dehydrogenases/reductases (SDR) family.</text>
</comment>
<dbReference type="PANTHER" id="PTHR42760">
    <property type="entry name" value="SHORT-CHAIN DEHYDROGENASES/REDUCTASES FAMILY MEMBER"/>
    <property type="match status" value="1"/>
</dbReference>
<feature type="compositionally biased region" description="Low complexity" evidence="3">
    <location>
        <begin position="537"/>
        <end position="546"/>
    </location>
</feature>
<dbReference type="GO" id="GO:0016616">
    <property type="term" value="F:oxidoreductase activity, acting on the CH-OH group of donors, NAD or NADP as acceptor"/>
    <property type="evidence" value="ECO:0007669"/>
    <property type="project" value="TreeGrafter"/>
</dbReference>
<dbReference type="PANTHER" id="PTHR42760:SF40">
    <property type="entry name" value="3-OXOACYL-[ACYL-CARRIER-PROTEIN] REDUCTASE, CHLOROPLASTIC"/>
    <property type="match status" value="1"/>
</dbReference>
<dbReference type="InterPro" id="IPR002347">
    <property type="entry name" value="SDR_fam"/>
</dbReference>
<dbReference type="PATRIC" id="fig|1350482.3.peg.838"/>
<dbReference type="Pfam" id="PF13561">
    <property type="entry name" value="adh_short_C2"/>
    <property type="match status" value="1"/>
</dbReference>
<dbReference type="AlphaFoldDB" id="A0A0M0FC39"/>
<dbReference type="InterPro" id="IPR036291">
    <property type="entry name" value="NAD(P)-bd_dom_sf"/>
</dbReference>
<dbReference type="FunFam" id="3.40.50.720:FF:000084">
    <property type="entry name" value="Short-chain dehydrogenase reductase"/>
    <property type="match status" value="1"/>
</dbReference>
<dbReference type="SUPFAM" id="SSF51735">
    <property type="entry name" value="NAD(P)-binding Rossmann-fold domains"/>
    <property type="match status" value="1"/>
</dbReference>
<accession>A0A0M0FC39</accession>
<evidence type="ECO:0000313" key="4">
    <source>
        <dbReference type="EMBL" id="KON75165.1"/>
    </source>
</evidence>
<reference evidence="4 5" key="1">
    <citation type="journal article" date="2015" name="Sci. Rep.">
        <title>Functional and structural properties of a novel cellulosome-like multienzyme complex: efficient glycoside hydrolysis of water-insoluble 7-xylosyl-10-deacetylpaclitaxel.</title>
        <authorList>
            <person name="Dou T.Y."/>
            <person name="Luan H.W."/>
            <person name="Ge G.B."/>
            <person name="Dong M.M."/>
            <person name="Zou H.F."/>
            <person name="He Y.Q."/>
            <person name="Cui P."/>
            <person name="Wang J.Y."/>
            <person name="Hao D.C."/>
            <person name="Yang S.L."/>
            <person name="Yang L."/>
        </authorList>
    </citation>
    <scope>NUCLEOTIDE SEQUENCE [LARGE SCALE GENOMIC DNA]</scope>
    <source>
        <strain evidence="4 5">F16</strain>
    </source>
</reference>
<dbReference type="EMBL" id="ATNL01000006">
    <property type="protein sequence ID" value="KON75165.1"/>
    <property type="molecule type" value="Genomic_DNA"/>
</dbReference>
<dbReference type="InterPro" id="IPR020904">
    <property type="entry name" value="Sc_DH/Rdtase_CS"/>
</dbReference>
<dbReference type="PRINTS" id="PR00081">
    <property type="entry name" value="GDHRDH"/>
</dbReference>
<evidence type="ECO:0000256" key="1">
    <source>
        <dbReference type="ARBA" id="ARBA00006484"/>
    </source>
</evidence>
<comment type="caution">
    <text evidence="4">The sequence shown here is derived from an EMBL/GenBank/DDBJ whole genome shotgun (WGS) entry which is preliminary data.</text>
</comment>
<proteinExistence type="inferred from homology"/>
<keyword evidence="5" id="KW-1185">Reference proteome</keyword>
<dbReference type="Proteomes" id="UP000037387">
    <property type="component" value="Unassembled WGS sequence"/>
</dbReference>
<keyword evidence="2" id="KW-0560">Oxidoreductase</keyword>
<dbReference type="GO" id="GO:0030497">
    <property type="term" value="P:fatty acid elongation"/>
    <property type="evidence" value="ECO:0007669"/>
    <property type="project" value="TreeGrafter"/>
</dbReference>
<dbReference type="PROSITE" id="PS00061">
    <property type="entry name" value="ADH_SHORT"/>
    <property type="match status" value="1"/>
</dbReference>
<evidence type="ECO:0000256" key="3">
    <source>
        <dbReference type="SAM" id="MobiDB-lite"/>
    </source>
</evidence>
<feature type="region of interest" description="Disordered" evidence="3">
    <location>
        <begin position="517"/>
        <end position="552"/>
    </location>
</feature>
<evidence type="ECO:0000313" key="5">
    <source>
        <dbReference type="Proteomes" id="UP000037387"/>
    </source>
</evidence>
<dbReference type="RefSeq" id="WP_260665581.1">
    <property type="nucleotide sequence ID" value="NZ_KQ435288.1"/>
</dbReference>
<evidence type="ECO:0008006" key="6">
    <source>
        <dbReference type="Google" id="ProtNLM"/>
    </source>
</evidence>
<sequence>MVALHTRAPVPAFVGLAGVAVRDVTPAPGIRARNWGPADWDVSEGAHRAMTLTAVALAEERTPADGASDPLVLVTVDGTWWRRVDDEATLRTTVLDATGLPVERLLVSLSHTHAGPVLCSGDADLPGGDRGVAYLRDLARAAADAAVAAIASLRPATLEWTTGRCGLASNREALLDGCADGDAGTATGSAPRPLVGFNPDAGTPRSPGADLADDTVVVGRLTTRPALGAPDTRPDGVAPEGDPVTLATIVNYACHPTTLAWQNRLVSPDYVGAMRDLVERETAAPVAFLQGASGELAPREQYTGDTAVADRHGTSLGHAVLAALAELPPPGTELELTHVVESGAPLAVWEPVPSAALTGTDARPDARTLAAVEEPVTLDLRDLPTWDELEAEWAGIDPRSREERLRRARNLRDGYVTGPTVPHPTWVWRVGEALLVAHPGEAYSRLQRTVRAHAGTRPVVVANLTNGPGFVYLPTREAYDVGAYQAWQSPLAPGSLERLERHACAVVDEVLAATAAWPPRRGRTTARRTRDPDPSRPRGGPVTTPAPDAPPVPLAVVTGGAAGIGRAVAERLAADGFRVVCADVVQHDLPALDLGAVPDAPGLVWAPLDVTDHAAVRAAFDDLADAFGGIDALVNNAGIQRHRALEDLTWDEWSAVVDVNLHGVFACLQAAGRHMLAAGRGAVVNISSVSARGSAGRAPYSTTKAAVIGLTATAGAEWAARGVRVNAVAPGYIDTGVFRQGVAQGTLSEETILARIPARRLAQPEEIGNAVSWLVSDQAAYMVGQTVYVDGGFLVDYGVPLAKKPE</sequence>
<gene>
    <name evidence="4" type="ORF">M768_04250</name>
</gene>
<protein>
    <recommendedName>
        <fullName evidence="6">Neutral/alkaline non-lysosomal ceramidase N-terminal domain-containing protein</fullName>
    </recommendedName>
</protein>